<accession>A0A1Y2LN39</accession>
<keyword evidence="3" id="KW-1185">Reference proteome</keyword>
<proteinExistence type="predicted"/>
<dbReference type="EMBL" id="KZ107854">
    <property type="protein sequence ID" value="OSS45311.1"/>
    <property type="molecule type" value="Genomic_DNA"/>
</dbReference>
<evidence type="ECO:0000256" key="1">
    <source>
        <dbReference type="SAM" id="MobiDB-lite"/>
    </source>
</evidence>
<organism evidence="2 3">
    <name type="scientific">Epicoccum nigrum</name>
    <name type="common">Soil fungus</name>
    <name type="synonym">Epicoccum purpurascens</name>
    <dbReference type="NCBI Taxonomy" id="105696"/>
    <lineage>
        <taxon>Eukaryota</taxon>
        <taxon>Fungi</taxon>
        <taxon>Dikarya</taxon>
        <taxon>Ascomycota</taxon>
        <taxon>Pezizomycotina</taxon>
        <taxon>Dothideomycetes</taxon>
        <taxon>Pleosporomycetidae</taxon>
        <taxon>Pleosporales</taxon>
        <taxon>Pleosporineae</taxon>
        <taxon>Didymellaceae</taxon>
        <taxon>Epicoccum</taxon>
    </lineage>
</organism>
<sequence length="343" mass="37221">MDRMANVSEQFNGNMSNVNDNPFYIGNVDTFNANSDMLGGGGTDMFGGGTNLLNNGDTYGYNMTGTSEYPINSFQPSECGLETMHGNNNMTFGHATATTSFNDPQGATYARQAATHNNDPMFGGPHGHYNYNWPSFPRNPEHVMPINGNVPAFDPQGYSYGRGTNGTISDVSDLDLSRTALSATVSPRDPRSARFPSHLRASAQARSSRADTRLRQSVAPRAAPRHASAGGRVSLNGGVAKIKKNGQPYKARLIGRKLCLWEKDDLEKAVIGLIIAANKVDANLDYELAASFIGVTAGAFQQAIVKIHKKLTGQGMDLPKIHMKWKPRDRSLIVALMGYFNLK</sequence>
<protein>
    <submittedName>
        <fullName evidence="2">Uncharacterized protein</fullName>
    </submittedName>
</protein>
<gene>
    <name evidence="2" type="ORF">B5807_10338</name>
</gene>
<reference evidence="2 3" key="1">
    <citation type="journal article" date="2017" name="Genome Announc.">
        <title>Genome sequence of the saprophytic ascomycete Epicoccum nigrum ICMP 19927 strain isolated from New Zealand.</title>
        <authorList>
            <person name="Fokin M."/>
            <person name="Fleetwood D."/>
            <person name="Weir B.S."/>
            <person name="Villas-Boas S.G."/>
        </authorList>
    </citation>
    <scope>NUCLEOTIDE SEQUENCE [LARGE SCALE GENOMIC DNA]</scope>
    <source>
        <strain evidence="2 3">ICMP 19927</strain>
    </source>
</reference>
<dbReference type="Proteomes" id="UP000193240">
    <property type="component" value="Unassembled WGS sequence"/>
</dbReference>
<name>A0A1Y2LN39_EPING</name>
<feature type="region of interest" description="Disordered" evidence="1">
    <location>
        <begin position="182"/>
        <end position="232"/>
    </location>
</feature>
<dbReference type="InParanoid" id="A0A1Y2LN39"/>
<evidence type="ECO:0000313" key="3">
    <source>
        <dbReference type="Proteomes" id="UP000193240"/>
    </source>
</evidence>
<dbReference type="AlphaFoldDB" id="A0A1Y2LN39"/>
<evidence type="ECO:0000313" key="2">
    <source>
        <dbReference type="EMBL" id="OSS45311.1"/>
    </source>
</evidence>
<dbReference type="STRING" id="105696.A0A1Y2LN39"/>